<evidence type="ECO:0000256" key="4">
    <source>
        <dbReference type="ARBA" id="ARBA00023163"/>
    </source>
</evidence>
<proteinExistence type="inferred from homology"/>
<accession>A0AAU7Q727</accession>
<evidence type="ECO:0000256" key="1">
    <source>
        <dbReference type="ARBA" id="ARBA00009437"/>
    </source>
</evidence>
<dbReference type="GO" id="GO:0003677">
    <property type="term" value="F:DNA binding"/>
    <property type="evidence" value="ECO:0007669"/>
    <property type="project" value="UniProtKB-KW"/>
</dbReference>
<dbReference type="GO" id="GO:0003700">
    <property type="term" value="F:DNA-binding transcription factor activity"/>
    <property type="evidence" value="ECO:0007669"/>
    <property type="project" value="TreeGrafter"/>
</dbReference>
<evidence type="ECO:0000313" key="6">
    <source>
        <dbReference type="EMBL" id="XBS68854.1"/>
    </source>
</evidence>
<keyword evidence="3" id="KW-0238">DNA-binding</keyword>
<gene>
    <name evidence="6" type="ORF">ABK905_20150</name>
</gene>
<reference evidence="6" key="1">
    <citation type="submission" date="2024-06" db="EMBL/GenBank/DDBJ databases">
        <authorList>
            <person name="Coelho C."/>
            <person name="Bento M."/>
            <person name="Garcia E."/>
            <person name="Camelo A."/>
            <person name="Brandao I."/>
            <person name="Espirito Santo C."/>
            <person name="Trovao J."/>
            <person name="Verissimo A."/>
            <person name="Costa J."/>
            <person name="Tiago I."/>
        </authorList>
    </citation>
    <scope>NUCLEOTIDE SEQUENCE</scope>
    <source>
        <strain evidence="6">KWT182</strain>
    </source>
</reference>
<dbReference type="GO" id="GO:0032993">
    <property type="term" value="C:protein-DNA complex"/>
    <property type="evidence" value="ECO:0007669"/>
    <property type="project" value="TreeGrafter"/>
</dbReference>
<dbReference type="AlphaFoldDB" id="A0AAU7Q727"/>
<evidence type="ECO:0000259" key="5">
    <source>
        <dbReference type="Pfam" id="PF03466"/>
    </source>
</evidence>
<dbReference type="SUPFAM" id="SSF53850">
    <property type="entry name" value="Periplasmic binding protein-like II"/>
    <property type="match status" value="1"/>
</dbReference>
<sequence length="93" mass="10244">MNNFLEYHNIAPHVVQRTRDLQTMLALVAAGVGIAIVPESTAYIAPEGIDMLPLTGPYASWDVGMYWNPALADPMRDLFIGMVQTAESVNRPQ</sequence>
<dbReference type="PANTHER" id="PTHR30346">
    <property type="entry name" value="TRANSCRIPTIONAL DUAL REGULATOR HCAR-RELATED"/>
    <property type="match status" value="1"/>
</dbReference>
<dbReference type="PANTHER" id="PTHR30346:SF0">
    <property type="entry name" value="HCA OPERON TRANSCRIPTIONAL ACTIVATOR HCAR"/>
    <property type="match status" value="1"/>
</dbReference>
<protein>
    <submittedName>
        <fullName evidence="6">LysR substrate-binding domain-containing protein</fullName>
    </submittedName>
</protein>
<dbReference type="Gene3D" id="3.40.190.10">
    <property type="entry name" value="Periplasmic binding protein-like II"/>
    <property type="match status" value="2"/>
</dbReference>
<feature type="domain" description="LysR substrate-binding" evidence="5">
    <location>
        <begin position="3"/>
        <end position="84"/>
    </location>
</feature>
<organism evidence="6">
    <name type="scientific">Acerihabitans sp. KWT182</name>
    <dbReference type="NCBI Taxonomy" id="3157919"/>
    <lineage>
        <taxon>Bacteria</taxon>
        <taxon>Pseudomonadati</taxon>
        <taxon>Pseudomonadota</taxon>
        <taxon>Gammaproteobacteria</taxon>
        <taxon>Enterobacterales</taxon>
        <taxon>Pectobacteriaceae</taxon>
        <taxon>Acerihabitans</taxon>
    </lineage>
</organism>
<dbReference type="EMBL" id="CP157947">
    <property type="protein sequence ID" value="XBS68854.1"/>
    <property type="molecule type" value="Genomic_DNA"/>
</dbReference>
<evidence type="ECO:0000256" key="2">
    <source>
        <dbReference type="ARBA" id="ARBA00023015"/>
    </source>
</evidence>
<keyword evidence="2" id="KW-0805">Transcription regulation</keyword>
<name>A0AAU7Q727_9GAMM</name>
<dbReference type="InterPro" id="IPR005119">
    <property type="entry name" value="LysR_subst-bd"/>
</dbReference>
<comment type="similarity">
    <text evidence="1">Belongs to the LysR transcriptional regulatory family.</text>
</comment>
<evidence type="ECO:0000256" key="3">
    <source>
        <dbReference type="ARBA" id="ARBA00023125"/>
    </source>
</evidence>
<keyword evidence="4" id="KW-0804">Transcription</keyword>
<dbReference type="Pfam" id="PF03466">
    <property type="entry name" value="LysR_substrate"/>
    <property type="match status" value="1"/>
</dbReference>